<dbReference type="GO" id="GO:0006559">
    <property type="term" value="P:L-phenylalanine catabolic process"/>
    <property type="evidence" value="ECO:0007669"/>
    <property type="project" value="UniProtKB-KW"/>
</dbReference>
<dbReference type="AlphaFoldDB" id="B7FTX3"/>
<keyword evidence="5" id="KW-0732">Signal</keyword>
<keyword evidence="7" id="KW-1185">Reference proteome</keyword>
<dbReference type="Gene3D" id="3.10.180.10">
    <property type="entry name" value="2,3-Dihydroxybiphenyl 1,2-Dioxygenase, domain 1"/>
    <property type="match status" value="3"/>
</dbReference>
<dbReference type="STRING" id="556484.B7FTX3"/>
<dbReference type="EMBL" id="CM000607">
    <property type="protein sequence ID" value="EEC50163.1"/>
    <property type="molecule type" value="Genomic_DNA"/>
</dbReference>
<evidence type="ECO:0000313" key="7">
    <source>
        <dbReference type="Proteomes" id="UP000000759"/>
    </source>
</evidence>
<dbReference type="Proteomes" id="UP000000759">
    <property type="component" value="Chromosome 4"/>
</dbReference>
<dbReference type="GO" id="GO:0003868">
    <property type="term" value="F:4-hydroxyphenylpyruvate dioxygenase activity"/>
    <property type="evidence" value="ECO:0007669"/>
    <property type="project" value="UniProtKB-EC"/>
</dbReference>
<dbReference type="RefSeq" id="XP_002178498.1">
    <property type="nucleotide sequence ID" value="XM_002178462.1"/>
</dbReference>
<dbReference type="eggNOG" id="ENOG502RRMT">
    <property type="taxonomic scope" value="Eukaryota"/>
</dbReference>
<evidence type="ECO:0000256" key="3">
    <source>
        <dbReference type="ARBA" id="ARBA00022878"/>
    </source>
</evidence>
<organism evidence="6 7">
    <name type="scientific">Phaeodactylum tricornutum (strain CCAP 1055/1)</name>
    <dbReference type="NCBI Taxonomy" id="556484"/>
    <lineage>
        <taxon>Eukaryota</taxon>
        <taxon>Sar</taxon>
        <taxon>Stramenopiles</taxon>
        <taxon>Ochrophyta</taxon>
        <taxon>Bacillariophyta</taxon>
        <taxon>Bacillariophyceae</taxon>
        <taxon>Bacillariophycidae</taxon>
        <taxon>Naviculales</taxon>
        <taxon>Phaeodactylaceae</taxon>
        <taxon>Phaeodactylum</taxon>
    </lineage>
</organism>
<proteinExistence type="predicted"/>
<dbReference type="HOGENOM" id="CLU_379708_0_0_1"/>
<dbReference type="PaxDb" id="2850-Phatr44384"/>
<dbReference type="OMA" id="FIANDQI"/>
<dbReference type="InParanoid" id="B7FTX3"/>
<dbReference type="GeneID" id="7198052"/>
<dbReference type="OrthoDB" id="414569at2759"/>
<dbReference type="GO" id="GO:0006572">
    <property type="term" value="P:L-tyrosine catabolic process"/>
    <property type="evidence" value="ECO:0007669"/>
    <property type="project" value="UniProtKB-KW"/>
</dbReference>
<evidence type="ECO:0000256" key="2">
    <source>
        <dbReference type="ARBA" id="ARBA00013222"/>
    </source>
</evidence>
<name>B7FTX3_PHATC</name>
<dbReference type="SUPFAM" id="SSF54593">
    <property type="entry name" value="Glyoxalase/Bleomycin resistance protein/Dihydroxybiphenyl dioxygenase"/>
    <property type="match status" value="2"/>
</dbReference>
<evidence type="ECO:0000256" key="4">
    <source>
        <dbReference type="ARBA" id="ARBA00023232"/>
    </source>
</evidence>
<dbReference type="PANTHER" id="PTHR11959:SF1">
    <property type="entry name" value="4-HYDROXYPHENYLPYRUVATE DIOXYGENASE"/>
    <property type="match status" value="1"/>
</dbReference>
<dbReference type="InterPro" id="IPR005956">
    <property type="entry name" value="4OHPhenylPyrv_dOase"/>
</dbReference>
<dbReference type="EC" id="1.13.11.27" evidence="2"/>
<sequence>MVTNNAFKLRRASLLFTLLGSTSKFASSFSVTIKQVSTIGMSSTTTTAASIDPATLQPQQSEAVCFSHIHLYVDRLENVNVYKDLEDRLNQFAGKVASSAVTPSLAEKQAIWKSISGNADSSNENDNTVYQPQNRDVVKQLLAGFGFRVTGTCYPEEGSSNTRSVLVTSRDPRGVQILISAVDHDTSEATPHRYPYFDAKKINNFYAAHARRQGIGALAFRAPNVSSIFERYQSLHPTLVAGYHEFDEAKILEVFAYYKSHELDSLTKEPDTGTVLRFVQTSASTSVCPLPGLKTLDATFEDSSLAAYCDHWVSNVFDRTEFLDTLQDTLGFTPKVDFNAGVVAAGEAQIESTVTGNEFPIVPSNKAAALSDQSQVYLPINNALSSVGHVHGFLQELGQGVQHVASRVEDLVEFVQRANDYRCYTNEGFTFLRIPRSYYGILTVAQLTEGIDGDESGVGQSCAEKIFAALKAASFMTPDGALNLECEKEDIARILKHSLTDSVLSEYHTMQDTVLAVILRSRYRNVYSLLRDQVSETTYLGIVRNQILVDVQGEDLLYQIFTSNVLQREAGQEAPFFEFIQRVCSKSTDKHGDPVKIRPGCGGFGIRNFLTLFLSIEVSKAMNDVADAVATGNTKREAYARAMVESFTDQLNEANPILTFISDAMTEEGLCKEKLLDAIAENNSRQAKKWTTQMELVAERKKKGNEMLMECSARYNSLMRSLREAHINER</sequence>
<keyword evidence="4" id="KW-0585">Phenylalanine catabolism</keyword>
<dbReference type="InterPro" id="IPR029068">
    <property type="entry name" value="Glyas_Bleomycin-R_OHBP_Dase"/>
</dbReference>
<comment type="pathway">
    <text evidence="1">Amino-acid degradation; L-phenylalanine degradation; acetoacetate and fumarate from L-phenylalanine: step 3/6.</text>
</comment>
<dbReference type="KEGG" id="pti:PHATRDRAFT_44384"/>
<dbReference type="PANTHER" id="PTHR11959">
    <property type="entry name" value="4-HYDROXYPHENYLPYRUVATE DIOXYGENASE"/>
    <property type="match status" value="1"/>
</dbReference>
<protein>
    <recommendedName>
        <fullName evidence="2">4-hydroxyphenylpyruvate dioxygenase</fullName>
        <ecNumber evidence="2">1.13.11.27</ecNumber>
    </recommendedName>
</protein>
<reference evidence="7" key="2">
    <citation type="submission" date="2008-08" db="EMBL/GenBank/DDBJ databases">
        <authorList>
            <consortium name="Diatom Consortium"/>
            <person name="Grigoriev I."/>
            <person name="Grimwood J."/>
            <person name="Kuo A."/>
            <person name="Otillar R.P."/>
            <person name="Salamov A."/>
            <person name="Detter J.C."/>
            <person name="Lindquist E."/>
            <person name="Shapiro H."/>
            <person name="Lucas S."/>
            <person name="Glavina del Rio T."/>
            <person name="Pitluck S."/>
            <person name="Rokhsar D."/>
            <person name="Bowler C."/>
        </authorList>
    </citation>
    <scope>GENOME REANNOTATION</scope>
    <source>
        <strain evidence="7">CCAP 1055/1</strain>
    </source>
</reference>
<reference evidence="6 7" key="1">
    <citation type="journal article" date="2008" name="Nature">
        <title>The Phaeodactylum genome reveals the evolutionary history of diatom genomes.</title>
        <authorList>
            <person name="Bowler C."/>
            <person name="Allen A.E."/>
            <person name="Badger J.H."/>
            <person name="Grimwood J."/>
            <person name="Jabbari K."/>
            <person name="Kuo A."/>
            <person name="Maheswari U."/>
            <person name="Martens C."/>
            <person name="Maumus F."/>
            <person name="Otillar R.P."/>
            <person name="Rayko E."/>
            <person name="Salamov A."/>
            <person name="Vandepoele K."/>
            <person name="Beszteri B."/>
            <person name="Gruber A."/>
            <person name="Heijde M."/>
            <person name="Katinka M."/>
            <person name="Mock T."/>
            <person name="Valentin K."/>
            <person name="Verret F."/>
            <person name="Berges J.A."/>
            <person name="Brownlee C."/>
            <person name="Cadoret J.P."/>
            <person name="Chiovitti A."/>
            <person name="Choi C.J."/>
            <person name="Coesel S."/>
            <person name="De Martino A."/>
            <person name="Detter J.C."/>
            <person name="Durkin C."/>
            <person name="Falciatore A."/>
            <person name="Fournet J."/>
            <person name="Haruta M."/>
            <person name="Huysman M.J."/>
            <person name="Jenkins B.D."/>
            <person name="Jiroutova K."/>
            <person name="Jorgensen R.E."/>
            <person name="Joubert Y."/>
            <person name="Kaplan A."/>
            <person name="Kroger N."/>
            <person name="Kroth P.G."/>
            <person name="La Roche J."/>
            <person name="Lindquist E."/>
            <person name="Lommer M."/>
            <person name="Martin-Jezequel V."/>
            <person name="Lopez P.J."/>
            <person name="Lucas S."/>
            <person name="Mangogna M."/>
            <person name="McGinnis K."/>
            <person name="Medlin L.K."/>
            <person name="Montsant A."/>
            <person name="Oudot-Le Secq M.P."/>
            <person name="Napoli C."/>
            <person name="Obornik M."/>
            <person name="Parker M.S."/>
            <person name="Petit J.L."/>
            <person name="Porcel B.M."/>
            <person name="Poulsen N."/>
            <person name="Robison M."/>
            <person name="Rychlewski L."/>
            <person name="Rynearson T.A."/>
            <person name="Schmutz J."/>
            <person name="Shapiro H."/>
            <person name="Siaut M."/>
            <person name="Stanley M."/>
            <person name="Sussman M.R."/>
            <person name="Taylor A.R."/>
            <person name="Vardi A."/>
            <person name="von Dassow P."/>
            <person name="Vyverman W."/>
            <person name="Willis A."/>
            <person name="Wyrwicz L.S."/>
            <person name="Rokhsar D.S."/>
            <person name="Weissenbach J."/>
            <person name="Armbrust E.V."/>
            <person name="Green B.R."/>
            <person name="Van de Peer Y."/>
            <person name="Grigoriev I.V."/>
        </authorList>
    </citation>
    <scope>NUCLEOTIDE SEQUENCE [LARGE SCALE GENOMIC DNA]</scope>
    <source>
        <strain evidence="6 7">CCAP 1055/1</strain>
    </source>
</reference>
<evidence type="ECO:0000256" key="1">
    <source>
        <dbReference type="ARBA" id="ARBA00005162"/>
    </source>
</evidence>
<evidence type="ECO:0000313" key="6">
    <source>
        <dbReference type="EMBL" id="EEC50163.1"/>
    </source>
</evidence>
<gene>
    <name evidence="6" type="ORF">PHATRDRAFT_44384</name>
</gene>
<accession>B7FTX3</accession>
<evidence type="ECO:0000256" key="5">
    <source>
        <dbReference type="SAM" id="SignalP"/>
    </source>
</evidence>
<keyword evidence="3" id="KW-0828">Tyrosine catabolism</keyword>
<feature type="signal peptide" evidence="5">
    <location>
        <begin position="1"/>
        <end position="28"/>
    </location>
</feature>
<feature type="chain" id="PRO_5002855320" description="4-hydroxyphenylpyruvate dioxygenase" evidence="5">
    <location>
        <begin position="29"/>
        <end position="730"/>
    </location>
</feature>